<proteinExistence type="predicted"/>
<feature type="domain" description="Transcription factor IIIC 90kDa subunit N-terminal" evidence="2">
    <location>
        <begin position="104"/>
        <end position="194"/>
    </location>
</feature>
<dbReference type="SUPFAM" id="SSF50978">
    <property type="entry name" value="WD40 repeat-like"/>
    <property type="match status" value="1"/>
</dbReference>
<sequence length="264" mass="29168">MTSLSFRTFAAADTSSTLQWSEDNQLGIAAQNIINIFHPPLLNICRGSVEIDYENPFNVGKLIKGGELYTLFAIIILFSFIYEILDDAPLDFFSRFSKEVSVLCFAWSPSGLGANASSILAVCSDAGFLSLFGPTQQPMSSNWTKLTSISKLWYKKVKPEFANRMENVIFLTSEDFRLRSNRLYATSVAWSINSAQLLMGTMDGKGILWAVGKIKGTHVTRIDWGEKCVAAGGSDGSIVILTHTGIVKRIQKPDLRPVKVIILK</sequence>
<dbReference type="Proteomes" id="UP000324800">
    <property type="component" value="Unassembled WGS sequence"/>
</dbReference>
<protein>
    <recommendedName>
        <fullName evidence="2">Transcription factor IIIC 90kDa subunit N-terminal domain-containing protein</fullName>
    </recommendedName>
</protein>
<evidence type="ECO:0000313" key="4">
    <source>
        <dbReference type="Proteomes" id="UP000324800"/>
    </source>
</evidence>
<accession>A0A5J4WTS2</accession>
<dbReference type="PANTHER" id="PTHR15496">
    <property type="entry name" value="GENERAL TRANSCRIPTION FACTOR 3C POLYPEPTIDE 4 FAMILY"/>
    <property type="match status" value="1"/>
</dbReference>
<dbReference type="InterPro" id="IPR015943">
    <property type="entry name" value="WD40/YVTN_repeat-like_dom_sf"/>
</dbReference>
<dbReference type="InterPro" id="IPR036322">
    <property type="entry name" value="WD40_repeat_dom_sf"/>
</dbReference>
<dbReference type="PANTHER" id="PTHR15496:SF2">
    <property type="entry name" value="GENERAL TRANSCRIPTION FACTOR 3C POLYPEPTIDE 4"/>
    <property type="match status" value="1"/>
</dbReference>
<dbReference type="GO" id="GO:0004402">
    <property type="term" value="F:histone acetyltransferase activity"/>
    <property type="evidence" value="ECO:0007669"/>
    <property type="project" value="InterPro"/>
</dbReference>
<gene>
    <name evidence="3" type="ORF">EZS28_006097</name>
</gene>
<evidence type="ECO:0000313" key="3">
    <source>
        <dbReference type="EMBL" id="KAA6398378.1"/>
    </source>
</evidence>
<dbReference type="InterPro" id="IPR024761">
    <property type="entry name" value="TFIIIC_delta_N"/>
</dbReference>
<keyword evidence="1" id="KW-0472">Membrane</keyword>
<name>A0A5J4WTS2_9EUKA</name>
<keyword evidence="1" id="KW-1133">Transmembrane helix</keyword>
<dbReference type="InterPro" id="IPR044230">
    <property type="entry name" value="GTF3C4"/>
</dbReference>
<comment type="caution">
    <text evidence="3">The sequence shown here is derived from an EMBL/GenBank/DDBJ whole genome shotgun (WGS) entry which is preliminary data.</text>
</comment>
<evidence type="ECO:0000256" key="1">
    <source>
        <dbReference type="SAM" id="Phobius"/>
    </source>
</evidence>
<keyword evidence="1" id="KW-0812">Transmembrane</keyword>
<dbReference type="Gene3D" id="2.130.10.10">
    <property type="entry name" value="YVTN repeat-like/Quinoprotein amine dehydrogenase"/>
    <property type="match status" value="1"/>
</dbReference>
<organism evidence="3 4">
    <name type="scientific">Streblomastix strix</name>
    <dbReference type="NCBI Taxonomy" id="222440"/>
    <lineage>
        <taxon>Eukaryota</taxon>
        <taxon>Metamonada</taxon>
        <taxon>Preaxostyla</taxon>
        <taxon>Oxymonadida</taxon>
        <taxon>Streblomastigidae</taxon>
        <taxon>Streblomastix</taxon>
    </lineage>
</organism>
<dbReference type="EMBL" id="SNRW01000970">
    <property type="protein sequence ID" value="KAA6398378.1"/>
    <property type="molecule type" value="Genomic_DNA"/>
</dbReference>
<reference evidence="3 4" key="1">
    <citation type="submission" date="2019-03" db="EMBL/GenBank/DDBJ databases">
        <title>Single cell metagenomics reveals metabolic interactions within the superorganism composed of flagellate Streblomastix strix and complex community of Bacteroidetes bacteria on its surface.</title>
        <authorList>
            <person name="Treitli S.C."/>
            <person name="Kolisko M."/>
            <person name="Husnik F."/>
            <person name="Keeling P."/>
            <person name="Hampl V."/>
        </authorList>
    </citation>
    <scope>NUCLEOTIDE SEQUENCE [LARGE SCALE GENOMIC DNA]</scope>
    <source>
        <strain evidence="3">ST1C</strain>
    </source>
</reference>
<dbReference type="Pfam" id="PF12657">
    <property type="entry name" value="TFIIIC_delta"/>
    <property type="match status" value="1"/>
</dbReference>
<dbReference type="GO" id="GO:0000127">
    <property type="term" value="C:transcription factor TFIIIC complex"/>
    <property type="evidence" value="ECO:0007669"/>
    <property type="project" value="InterPro"/>
</dbReference>
<feature type="transmembrane region" description="Helical" evidence="1">
    <location>
        <begin position="68"/>
        <end position="85"/>
    </location>
</feature>
<dbReference type="AlphaFoldDB" id="A0A5J4WTS2"/>
<dbReference type="GO" id="GO:0006384">
    <property type="term" value="P:transcription initiation at RNA polymerase III promoter"/>
    <property type="evidence" value="ECO:0007669"/>
    <property type="project" value="InterPro"/>
</dbReference>
<evidence type="ECO:0000259" key="2">
    <source>
        <dbReference type="Pfam" id="PF12657"/>
    </source>
</evidence>